<evidence type="ECO:0000313" key="3">
    <source>
        <dbReference type="Proteomes" id="UP000299102"/>
    </source>
</evidence>
<keyword evidence="3" id="KW-1185">Reference proteome</keyword>
<reference evidence="2 3" key="1">
    <citation type="journal article" date="2019" name="Commun. Biol.">
        <title>The bagworm genome reveals a unique fibroin gene that provides high tensile strength.</title>
        <authorList>
            <person name="Kono N."/>
            <person name="Nakamura H."/>
            <person name="Ohtoshi R."/>
            <person name="Tomita M."/>
            <person name="Numata K."/>
            <person name="Arakawa K."/>
        </authorList>
    </citation>
    <scope>NUCLEOTIDE SEQUENCE [LARGE SCALE GENOMIC DNA]</scope>
</reference>
<gene>
    <name evidence="2" type="ORF">EVAR_52875_1</name>
</gene>
<dbReference type="EMBL" id="BGZK01001277">
    <property type="protein sequence ID" value="GBP76134.1"/>
    <property type="molecule type" value="Genomic_DNA"/>
</dbReference>
<comment type="caution">
    <text evidence="2">The sequence shown here is derived from an EMBL/GenBank/DDBJ whole genome shotgun (WGS) entry which is preliminary data.</text>
</comment>
<evidence type="ECO:0000313" key="2">
    <source>
        <dbReference type="EMBL" id="GBP76134.1"/>
    </source>
</evidence>
<evidence type="ECO:0000256" key="1">
    <source>
        <dbReference type="SAM" id="MobiDB-lite"/>
    </source>
</evidence>
<feature type="region of interest" description="Disordered" evidence="1">
    <location>
        <begin position="169"/>
        <end position="190"/>
    </location>
</feature>
<accession>A0A4C1YM90</accession>
<name>A0A4C1YM90_EUMVA</name>
<protein>
    <submittedName>
        <fullName evidence="2">Uncharacterized protein</fullName>
    </submittedName>
</protein>
<dbReference type="AlphaFoldDB" id="A0A4C1YM90"/>
<dbReference type="Proteomes" id="UP000299102">
    <property type="component" value="Unassembled WGS sequence"/>
</dbReference>
<organism evidence="2 3">
    <name type="scientific">Eumeta variegata</name>
    <name type="common">Bagworm moth</name>
    <name type="synonym">Eumeta japonica</name>
    <dbReference type="NCBI Taxonomy" id="151549"/>
    <lineage>
        <taxon>Eukaryota</taxon>
        <taxon>Metazoa</taxon>
        <taxon>Ecdysozoa</taxon>
        <taxon>Arthropoda</taxon>
        <taxon>Hexapoda</taxon>
        <taxon>Insecta</taxon>
        <taxon>Pterygota</taxon>
        <taxon>Neoptera</taxon>
        <taxon>Endopterygota</taxon>
        <taxon>Lepidoptera</taxon>
        <taxon>Glossata</taxon>
        <taxon>Ditrysia</taxon>
        <taxon>Tineoidea</taxon>
        <taxon>Psychidae</taxon>
        <taxon>Oiketicinae</taxon>
        <taxon>Eumeta</taxon>
    </lineage>
</organism>
<proteinExistence type="predicted"/>
<sequence>MSEARPARPRRGAGVMRELSNTLHVRVAAPLSKKFGRNQEAAFYYIMNASFHAENKGKSFYYSEQTVLIYTLRTLDLAPCGSAKKVILHFWCIFMHLPDEAAGHPAYIFIYSNDTARTATLDKAKSVIIKVADLQTVAKPGQFNYASSLSREFANKRVRSQRSCTIKFYQRRNSGGRPSPPPRNRISYSH</sequence>